<organism evidence="2 3">
    <name type="scientific">Gimesia panareensis</name>
    <dbReference type="NCBI Taxonomy" id="2527978"/>
    <lineage>
        <taxon>Bacteria</taxon>
        <taxon>Pseudomonadati</taxon>
        <taxon>Planctomycetota</taxon>
        <taxon>Planctomycetia</taxon>
        <taxon>Planctomycetales</taxon>
        <taxon>Planctomycetaceae</taxon>
        <taxon>Gimesia</taxon>
    </lineage>
</organism>
<evidence type="ECO:0000259" key="1">
    <source>
        <dbReference type="Pfam" id="PF07693"/>
    </source>
</evidence>
<name>A0A518FSR8_9PLAN</name>
<dbReference type="Pfam" id="PF07693">
    <property type="entry name" value="KAP_NTPase"/>
    <property type="match status" value="1"/>
</dbReference>
<dbReference type="PANTHER" id="PTHR22674">
    <property type="entry name" value="NTPASE, KAP FAMILY P-LOOP DOMAIN-CONTAINING 1"/>
    <property type="match status" value="1"/>
</dbReference>
<feature type="domain" description="KAP NTPase" evidence="1">
    <location>
        <begin position="28"/>
        <end position="312"/>
    </location>
</feature>
<dbReference type="PANTHER" id="PTHR22674:SF6">
    <property type="entry name" value="NTPASE KAP FAMILY P-LOOP DOMAIN-CONTAINING PROTEIN 1"/>
    <property type="match status" value="1"/>
</dbReference>
<protein>
    <submittedName>
        <fullName evidence="2">KAP family P-loop domain protein</fullName>
    </submittedName>
</protein>
<accession>A0A518FSR8</accession>
<proteinExistence type="predicted"/>
<dbReference type="AlphaFoldDB" id="A0A518FSR8"/>
<dbReference type="RefSeq" id="WP_197994653.1">
    <property type="nucleotide sequence ID" value="NZ_CP036317.1"/>
</dbReference>
<reference evidence="2 3" key="1">
    <citation type="submission" date="2019-02" db="EMBL/GenBank/DDBJ databases">
        <title>Deep-cultivation of Planctomycetes and their phenomic and genomic characterization uncovers novel biology.</title>
        <authorList>
            <person name="Wiegand S."/>
            <person name="Jogler M."/>
            <person name="Boedeker C."/>
            <person name="Pinto D."/>
            <person name="Vollmers J."/>
            <person name="Rivas-Marin E."/>
            <person name="Kohn T."/>
            <person name="Peeters S.H."/>
            <person name="Heuer A."/>
            <person name="Rast P."/>
            <person name="Oberbeckmann S."/>
            <person name="Bunk B."/>
            <person name="Jeske O."/>
            <person name="Meyerdierks A."/>
            <person name="Storesund J.E."/>
            <person name="Kallscheuer N."/>
            <person name="Luecker S."/>
            <person name="Lage O.M."/>
            <person name="Pohl T."/>
            <person name="Merkel B.J."/>
            <person name="Hornburger P."/>
            <person name="Mueller R.-W."/>
            <person name="Bruemmer F."/>
            <person name="Labrenz M."/>
            <person name="Spormann A.M."/>
            <person name="Op den Camp H."/>
            <person name="Overmann J."/>
            <person name="Amann R."/>
            <person name="Jetten M.S.M."/>
            <person name="Mascher T."/>
            <person name="Medema M.H."/>
            <person name="Devos D.P."/>
            <person name="Kaster A.-K."/>
            <person name="Ovreas L."/>
            <person name="Rohde M."/>
            <person name="Galperin M.Y."/>
            <person name="Jogler C."/>
        </authorList>
    </citation>
    <scope>NUCLEOTIDE SEQUENCE [LARGE SCALE GENOMIC DNA]</scope>
    <source>
        <strain evidence="2 3">Pan153</strain>
    </source>
</reference>
<sequence length="434" mass="49895">MVLKAASLIDSPIKSNTDDFFEFDYLVSLLSTRIDQCEKSLSDTVALYGPWGSGKSSILALTQHKSKSRHHWFLFDALRYQSHGDIIVPLLHYIASQAAPAHKLGFKKLSELLLNAARKYVSERLPETKIIFEGARQIDQAMNVKNGLPESYAVQVEHCFRQLISLILDQGQGRVVIAIDNLDRCRPDAVLLIIETLHLVLNVPGVSFIVAVDQDAIIRFINGRYLGNGTEAALYLEKIFPDYYRVPTPWSYDEWSQDQDPISRYLSGLTKNSEAKKIRKYVRTMWAIISYSQALKNPRRIKRIVRRLSLLKSPRWGENSAKFVGFFFLVALSDIWPHAYRAFYYAEPDEWESFIEWIVLDYDFQKAHKKSNITITERKLRLLAEDESLVEFIVATTQCFSSSEDFDIQAFNQSIIKNYNALWNLLDHVAQIGL</sequence>
<dbReference type="Gene3D" id="3.40.50.300">
    <property type="entry name" value="P-loop containing nucleotide triphosphate hydrolases"/>
    <property type="match status" value="1"/>
</dbReference>
<dbReference type="InterPro" id="IPR052754">
    <property type="entry name" value="NTPase_KAP_P-loop"/>
</dbReference>
<dbReference type="EMBL" id="CP036317">
    <property type="protein sequence ID" value="QDV19388.1"/>
    <property type="molecule type" value="Genomic_DNA"/>
</dbReference>
<dbReference type="InterPro" id="IPR011646">
    <property type="entry name" value="KAP_P-loop"/>
</dbReference>
<dbReference type="InterPro" id="IPR027417">
    <property type="entry name" value="P-loop_NTPase"/>
</dbReference>
<dbReference type="Proteomes" id="UP000320839">
    <property type="component" value="Chromosome"/>
</dbReference>
<evidence type="ECO:0000313" key="3">
    <source>
        <dbReference type="Proteomes" id="UP000320839"/>
    </source>
</evidence>
<dbReference type="SUPFAM" id="SSF52540">
    <property type="entry name" value="P-loop containing nucleoside triphosphate hydrolases"/>
    <property type="match status" value="1"/>
</dbReference>
<gene>
    <name evidence="2" type="ORF">Pan153_40530</name>
</gene>
<evidence type="ECO:0000313" key="2">
    <source>
        <dbReference type="EMBL" id="QDV19388.1"/>
    </source>
</evidence>